<dbReference type="PANTHER" id="PTHR43751">
    <property type="entry name" value="SULFATASE"/>
    <property type="match status" value="1"/>
</dbReference>
<organism evidence="3 4">
    <name type="scientific">Novipirellula rosea</name>
    <dbReference type="NCBI Taxonomy" id="1031540"/>
    <lineage>
        <taxon>Bacteria</taxon>
        <taxon>Pseudomonadati</taxon>
        <taxon>Planctomycetota</taxon>
        <taxon>Planctomycetia</taxon>
        <taxon>Pirellulales</taxon>
        <taxon>Pirellulaceae</taxon>
        <taxon>Novipirellula</taxon>
    </lineage>
</organism>
<comment type="caution">
    <text evidence="3">The sequence shown here is derived from an EMBL/GenBank/DDBJ whole genome shotgun (WGS) entry which is preliminary data.</text>
</comment>
<keyword evidence="1" id="KW-0812">Transmembrane</keyword>
<evidence type="ECO:0000313" key="4">
    <source>
        <dbReference type="Proteomes" id="UP001500840"/>
    </source>
</evidence>
<name>A0ABP8NEI0_9BACT</name>
<accession>A0ABP8NEI0</accession>
<dbReference type="PANTHER" id="PTHR43751:SF3">
    <property type="entry name" value="SULFATASE N-TERMINAL DOMAIN-CONTAINING PROTEIN"/>
    <property type="match status" value="1"/>
</dbReference>
<dbReference type="Pfam" id="PF00884">
    <property type="entry name" value="Sulfatase"/>
    <property type="match status" value="1"/>
</dbReference>
<feature type="transmembrane region" description="Helical" evidence="1">
    <location>
        <begin position="45"/>
        <end position="72"/>
    </location>
</feature>
<feature type="transmembrane region" description="Helical" evidence="1">
    <location>
        <begin position="79"/>
        <end position="105"/>
    </location>
</feature>
<dbReference type="EMBL" id="BAABGA010000080">
    <property type="protein sequence ID" value="GAA4465989.1"/>
    <property type="molecule type" value="Genomic_DNA"/>
</dbReference>
<keyword evidence="1" id="KW-1133">Transmembrane helix</keyword>
<dbReference type="Gene3D" id="3.40.720.10">
    <property type="entry name" value="Alkaline Phosphatase, subunit A"/>
    <property type="match status" value="1"/>
</dbReference>
<gene>
    <name evidence="3" type="ORF">GCM10023156_54280</name>
</gene>
<keyword evidence="4" id="KW-1185">Reference proteome</keyword>
<evidence type="ECO:0000259" key="2">
    <source>
        <dbReference type="Pfam" id="PF00884"/>
    </source>
</evidence>
<evidence type="ECO:0000256" key="1">
    <source>
        <dbReference type="SAM" id="Phobius"/>
    </source>
</evidence>
<feature type="transmembrane region" description="Helical" evidence="1">
    <location>
        <begin position="167"/>
        <end position="189"/>
    </location>
</feature>
<dbReference type="SUPFAM" id="SSF53649">
    <property type="entry name" value="Alkaline phosphatase-like"/>
    <property type="match status" value="1"/>
</dbReference>
<reference evidence="4" key="1">
    <citation type="journal article" date="2019" name="Int. J. Syst. Evol. Microbiol.">
        <title>The Global Catalogue of Microorganisms (GCM) 10K type strain sequencing project: providing services to taxonomists for standard genome sequencing and annotation.</title>
        <authorList>
            <consortium name="The Broad Institute Genomics Platform"/>
            <consortium name="The Broad Institute Genome Sequencing Center for Infectious Disease"/>
            <person name="Wu L."/>
            <person name="Ma J."/>
        </authorList>
    </citation>
    <scope>NUCLEOTIDE SEQUENCE [LARGE SCALE GENOMIC DNA]</scope>
    <source>
        <strain evidence="4">JCM 17759</strain>
    </source>
</reference>
<proteinExistence type="predicted"/>
<feature type="transmembrane region" description="Helical" evidence="1">
    <location>
        <begin position="12"/>
        <end position="33"/>
    </location>
</feature>
<dbReference type="InterPro" id="IPR052701">
    <property type="entry name" value="GAG_Ulvan_Degrading_Sulfatases"/>
</dbReference>
<feature type="domain" description="Sulfatase N-terminal" evidence="2">
    <location>
        <begin position="264"/>
        <end position="534"/>
    </location>
</feature>
<dbReference type="InterPro" id="IPR017850">
    <property type="entry name" value="Alkaline_phosphatase_core_sf"/>
</dbReference>
<sequence>MKEQDNLNRERWCQSVVLAILIVLGTLVIGILYPSSDSSPPVSMLVWISIHSWIALQTLVLITPGFWAAWLLRSRLPRLWVGIGFGWMIIVPAGMLFDAIAFRWISDRFLSAKILRVATDLRGSLLAHAQWKSVAPTLLWCMGFAVVAIAVLWVSKPVARICMRHRMVAKWGVNIAGVCVCLFSLLALADWQTTANQMRSDSTRHPWVVFRIIDLDDATASEINSRLAAVSFVIPKEGIEQRKVQQRLAGLDWDSLAARDEPFPDVVVVVLESFRHEMVDAEIMPNLSRLASEGIHCRHHFSGANASNFGMFSLLNGLEAIWFEEPVRYSPLMNRLFHQAGYELGLFASHDDWRLFVMDGFLNEQQFDVFQCEPKGWSEVDKRTVLRATAFLNRTNLGDKESRSPRLAVVYLYTTHADYRSDPADAVFQPAADDSFPIPYLPAQRDAVWNRYKNCAHTVDRLIRPLLDRNRVVVVTGDHGEAFLEDGTCGHGTKLSRYQTMTPAIVYAPGIKPERMDQPTMHADLLPTLVALADLPMIDLGVFDGNPIASKRELNKSDLKERVFMIRDYLSDEALFVGPWTTSTESEGMFGIGCRVSLGDNRVRITTAISESGDTMTDFSESQSTSNKKINSQIQQEWLKKRFNRG</sequence>
<protein>
    <submittedName>
        <fullName evidence="3">Sulfatase-like hydrolase/transferase</fullName>
    </submittedName>
</protein>
<evidence type="ECO:0000313" key="3">
    <source>
        <dbReference type="EMBL" id="GAA4465989.1"/>
    </source>
</evidence>
<dbReference type="InterPro" id="IPR000917">
    <property type="entry name" value="Sulfatase_N"/>
</dbReference>
<feature type="transmembrane region" description="Helical" evidence="1">
    <location>
        <begin position="134"/>
        <end position="155"/>
    </location>
</feature>
<dbReference type="Proteomes" id="UP001500840">
    <property type="component" value="Unassembled WGS sequence"/>
</dbReference>
<dbReference type="RefSeq" id="WP_345326928.1">
    <property type="nucleotide sequence ID" value="NZ_BAABGA010000080.1"/>
</dbReference>
<keyword evidence="1" id="KW-0472">Membrane</keyword>